<feature type="region of interest" description="Disordered" evidence="1">
    <location>
        <begin position="536"/>
        <end position="648"/>
    </location>
</feature>
<evidence type="ECO:0000313" key="3">
    <source>
        <dbReference type="Proteomes" id="UP001591681"/>
    </source>
</evidence>
<feature type="compositionally biased region" description="Gly residues" evidence="1">
    <location>
        <begin position="706"/>
        <end position="722"/>
    </location>
</feature>
<evidence type="ECO:0000313" key="2">
    <source>
        <dbReference type="EMBL" id="KAL2082943.1"/>
    </source>
</evidence>
<feature type="compositionally biased region" description="Low complexity" evidence="1">
    <location>
        <begin position="61"/>
        <end position="77"/>
    </location>
</feature>
<feature type="compositionally biased region" description="Acidic residues" evidence="1">
    <location>
        <begin position="1144"/>
        <end position="1154"/>
    </location>
</feature>
<feature type="compositionally biased region" description="Polar residues" evidence="1">
    <location>
        <begin position="815"/>
        <end position="827"/>
    </location>
</feature>
<feature type="compositionally biased region" description="Polar residues" evidence="1">
    <location>
        <begin position="540"/>
        <end position="552"/>
    </location>
</feature>
<feature type="compositionally biased region" description="Low complexity" evidence="1">
    <location>
        <begin position="1155"/>
        <end position="1168"/>
    </location>
</feature>
<name>A0ABD1J6X3_9TELE</name>
<feature type="compositionally biased region" description="Low complexity" evidence="1">
    <location>
        <begin position="828"/>
        <end position="841"/>
    </location>
</feature>
<dbReference type="AlphaFoldDB" id="A0ABD1J6X3"/>
<feature type="compositionally biased region" description="Basic and acidic residues" evidence="1">
    <location>
        <begin position="867"/>
        <end position="876"/>
    </location>
</feature>
<feature type="region of interest" description="Disordered" evidence="1">
    <location>
        <begin position="690"/>
        <end position="787"/>
    </location>
</feature>
<reference evidence="2 3" key="1">
    <citation type="submission" date="2024-09" db="EMBL/GenBank/DDBJ databases">
        <title>A chromosome-level genome assembly of Gray's grenadier anchovy, Coilia grayii.</title>
        <authorList>
            <person name="Fu Z."/>
        </authorList>
    </citation>
    <scope>NUCLEOTIDE SEQUENCE [LARGE SCALE GENOMIC DNA]</scope>
    <source>
        <strain evidence="2">G4</strain>
        <tissue evidence="2">Muscle</tissue>
    </source>
</reference>
<feature type="region of interest" description="Disordered" evidence="1">
    <location>
        <begin position="31"/>
        <end position="77"/>
    </location>
</feature>
<protein>
    <submittedName>
        <fullName evidence="2">Uncharacterized protein</fullName>
    </submittedName>
</protein>
<sequence length="1233" mass="132553">MSQSGKIYHVYVEVRDGDGLDSLMLQPGPDVLPLTQRGAPHQAHSPAVSPGMLHKGGGGSNQSLSSNKSSSRHSVSFHLGHSGAEEHQQLHCGGPHRQSLPYDGVAHLLSSLHASGGHNGVLMRARSMESEPPYGGRESLGTGRYTAPPTPCTGRRPYGGAAGRDGEGRRSVVTFSYIEKGCVQAADGHHGFSPYHSEAESEPEPEPQNPFNRALEEEAELSASLARKRNSDPVQFSSWESLGGGPGSRLTASQRHALNLRRATLDSIAREATSRALEEFGSPQIRRRLEAQNQNQHGTQMQESPRCRSLGGSPILPRGTSTLPANTHLADLERNHLLAFGLPRSPATDHLSSHTKHSYYTLSHSRPHSYGTATQKQWHAEDKRQWYSADDSPRLPYKYGPALPSCRPTAIQHEIPAMTVTKAPASQPKPNHQHHASDSPRSSHRVNFNLNASKQGKAAVSPSASPELARKLAEEATKLSTIFMERRSPSPVPSSGEETNRSDSPRSGSLSRESQIYASHSDVSLPLHDFHWGSERESVKSSAPQSGHSSPLTAFRSGASPSPAPPRLHRPETSPSPVRDPRLDMGDLSGQASPTPHRHRPPQFTGGDGWSPGPERRLQQVTRYDQQPRGSPESLCRGYADPGAHPAETPVSWAAQLQRWREERLAREMEKCDQPYNGSLMAALLNSAREDDNRRKMDATDAERASGGGVGGVGGVGGGGVCDSGDSASKSSSGVTGSIGDSLTPERDSLSTESSSPASRRSSDSPNTNSAAAVQSERLSRLGSTLRSQKIARAKWEFLFGIPSYNQHGTRDTPAASTVPSSGQSRKPPTSTTTSPASSLPRKPQRSRRVPGPQKDALPQQQQQALSHHEVQRVEVELVGPSPSSASPSVRQATSPSSSPRTGIIRRTVKYSETDLDAVPMRCYRETDLDELMQAQEGEGQGEGQGQGEGGKRTGANGVSAFGGEGRSSGRRRGRGGEVERVVEEEGVVSWASVRMLGDRKRQASATPHQEDGQVLNRLLKGAPDNHSDNRSTLQSPVAVGNPRRISAEGLDSFSRHFESIMESHRAKGTSYSSLDSEDMTSSSPPVFTFDLPTLTPEIQSQICASARQISDLSFAPLVRAEGLSLSDRTGGSDPTLAPFKEGEELDSTSEDDTTAGSGTTDGSTSEGNPDSPLGAVLRLGFGVSVCLCPVFGSAPHPCRSRTWFLLHIPLPVQPPYQIWSGARHAWFLCNIY</sequence>
<feature type="compositionally biased region" description="Low complexity" evidence="1">
    <location>
        <begin position="751"/>
        <end position="760"/>
    </location>
</feature>
<feature type="region of interest" description="Disordered" evidence="1">
    <location>
        <begin position="480"/>
        <end position="513"/>
    </location>
</feature>
<proteinExistence type="predicted"/>
<feature type="region of interest" description="Disordered" evidence="1">
    <location>
        <begin position="293"/>
        <end position="321"/>
    </location>
</feature>
<feature type="region of interest" description="Disordered" evidence="1">
    <location>
        <begin position="804"/>
        <end position="909"/>
    </location>
</feature>
<feature type="compositionally biased region" description="Low complexity" evidence="1">
    <location>
        <begin position="724"/>
        <end position="740"/>
    </location>
</feature>
<gene>
    <name evidence="2" type="ORF">ACEWY4_020716</name>
</gene>
<feature type="compositionally biased region" description="Polar residues" evidence="1">
    <location>
        <begin position="619"/>
        <end position="629"/>
    </location>
</feature>
<accession>A0ABD1J6X3</accession>
<feature type="compositionally biased region" description="Basic and acidic residues" evidence="1">
    <location>
        <begin position="690"/>
        <end position="704"/>
    </location>
</feature>
<dbReference type="PANTHER" id="PTHR10663:SF334">
    <property type="entry name" value="PH AND SEC7 DOMAIN-CONTAINING PROTEIN 1"/>
    <property type="match status" value="1"/>
</dbReference>
<feature type="region of interest" description="Disordered" evidence="1">
    <location>
        <begin position="1125"/>
        <end position="1172"/>
    </location>
</feature>
<comment type="caution">
    <text evidence="2">The sequence shown here is derived from an EMBL/GenBank/DDBJ whole genome shotgun (WGS) entry which is preliminary data.</text>
</comment>
<feature type="region of interest" description="Disordered" evidence="1">
    <location>
        <begin position="938"/>
        <end position="979"/>
    </location>
</feature>
<dbReference type="PANTHER" id="PTHR10663">
    <property type="entry name" value="GUANYL-NUCLEOTIDE EXCHANGE FACTOR"/>
    <property type="match status" value="1"/>
</dbReference>
<feature type="region of interest" description="Disordered" evidence="1">
    <location>
        <begin position="129"/>
        <end position="167"/>
    </location>
</feature>
<evidence type="ECO:0000256" key="1">
    <source>
        <dbReference type="SAM" id="MobiDB-lite"/>
    </source>
</evidence>
<feature type="region of interest" description="Disordered" evidence="1">
    <location>
        <begin position="189"/>
        <end position="251"/>
    </location>
</feature>
<feature type="compositionally biased region" description="Polar residues" evidence="1">
    <location>
        <begin position="890"/>
        <end position="901"/>
    </location>
</feature>
<feature type="compositionally biased region" description="Gly residues" evidence="1">
    <location>
        <begin position="939"/>
        <end position="949"/>
    </location>
</feature>
<feature type="region of interest" description="Disordered" evidence="1">
    <location>
        <begin position="422"/>
        <end position="446"/>
    </location>
</feature>
<dbReference type="EMBL" id="JBHFQA010000018">
    <property type="protein sequence ID" value="KAL2082943.1"/>
    <property type="molecule type" value="Genomic_DNA"/>
</dbReference>
<keyword evidence="3" id="KW-1185">Reference proteome</keyword>
<feature type="compositionally biased region" description="Polar residues" evidence="1">
    <location>
        <begin position="293"/>
        <end position="303"/>
    </location>
</feature>
<dbReference type="Proteomes" id="UP001591681">
    <property type="component" value="Unassembled WGS sequence"/>
</dbReference>
<organism evidence="2 3">
    <name type="scientific">Coilia grayii</name>
    <name type="common">Gray's grenadier anchovy</name>
    <dbReference type="NCBI Taxonomy" id="363190"/>
    <lineage>
        <taxon>Eukaryota</taxon>
        <taxon>Metazoa</taxon>
        <taxon>Chordata</taxon>
        <taxon>Craniata</taxon>
        <taxon>Vertebrata</taxon>
        <taxon>Euteleostomi</taxon>
        <taxon>Actinopterygii</taxon>
        <taxon>Neopterygii</taxon>
        <taxon>Teleostei</taxon>
        <taxon>Clupei</taxon>
        <taxon>Clupeiformes</taxon>
        <taxon>Clupeoidei</taxon>
        <taxon>Engraulidae</taxon>
        <taxon>Coilinae</taxon>
        <taxon>Coilia</taxon>
    </lineage>
</organism>